<name>T0HDT9_9SPHN</name>
<keyword evidence="1" id="KW-1133">Transmembrane helix</keyword>
<reference evidence="2 3" key="1">
    <citation type="journal article" date="2013" name="Genome Announc.">
        <title>Genome Sequence of Novosphingobium lindaniclasticum LE124T, Isolated from a Hexachlorocyclohexane Dumpsite.</title>
        <authorList>
            <person name="Saxena A."/>
            <person name="Nayyar N."/>
            <person name="Sangwan N."/>
            <person name="Kumari R."/>
            <person name="Khurana J.P."/>
            <person name="Lal R."/>
        </authorList>
    </citation>
    <scope>NUCLEOTIDE SEQUENCE [LARGE SCALE GENOMIC DNA]</scope>
    <source>
        <strain evidence="2 3">LE124</strain>
    </source>
</reference>
<evidence type="ECO:0000256" key="1">
    <source>
        <dbReference type="SAM" id="Phobius"/>
    </source>
</evidence>
<organism evidence="2 3">
    <name type="scientific">Novosphingobium lindaniclasticum LE124</name>
    <dbReference type="NCBI Taxonomy" id="1096930"/>
    <lineage>
        <taxon>Bacteria</taxon>
        <taxon>Pseudomonadati</taxon>
        <taxon>Pseudomonadota</taxon>
        <taxon>Alphaproteobacteria</taxon>
        <taxon>Sphingomonadales</taxon>
        <taxon>Sphingomonadaceae</taxon>
        <taxon>Novosphingobium</taxon>
    </lineage>
</organism>
<dbReference type="EMBL" id="ATHL01000114">
    <property type="protein sequence ID" value="EQB10268.1"/>
    <property type="molecule type" value="Genomic_DNA"/>
</dbReference>
<dbReference type="AlphaFoldDB" id="T0HDT9"/>
<keyword evidence="1" id="KW-0472">Membrane</keyword>
<protein>
    <submittedName>
        <fullName evidence="2">Uncharacterized protein</fullName>
    </submittedName>
</protein>
<gene>
    <name evidence="2" type="ORF">L284_17770</name>
</gene>
<evidence type="ECO:0000313" key="3">
    <source>
        <dbReference type="Proteomes" id="UP000015527"/>
    </source>
</evidence>
<comment type="caution">
    <text evidence="2">The sequence shown here is derived from an EMBL/GenBank/DDBJ whole genome shotgun (WGS) entry which is preliminary data.</text>
</comment>
<accession>T0HDT9</accession>
<evidence type="ECO:0000313" key="2">
    <source>
        <dbReference type="EMBL" id="EQB10268.1"/>
    </source>
</evidence>
<sequence>MMAVPGGRVYPAPVAPISILVFMFKMPAGHMDKSS</sequence>
<keyword evidence="3" id="KW-1185">Reference proteome</keyword>
<proteinExistence type="predicted"/>
<feature type="transmembrane region" description="Helical" evidence="1">
    <location>
        <begin position="6"/>
        <end position="24"/>
    </location>
</feature>
<dbReference type="Proteomes" id="UP000015527">
    <property type="component" value="Unassembled WGS sequence"/>
</dbReference>
<keyword evidence="1" id="KW-0812">Transmembrane</keyword>